<reference evidence="1 2" key="1">
    <citation type="journal article" date="2014" name="Genome Announc.">
        <title>Draft Genome Sequences of Three Strains of Bacteroides pyogenes Isolated from a Cat and Swine.</title>
        <authorList>
            <person name="Sakamoto M."/>
            <person name="Oshima K."/>
            <person name="Suda W."/>
            <person name="Kitamura K."/>
            <person name="Iida T."/>
            <person name="Hattori M."/>
            <person name="Ohkuma M."/>
        </authorList>
    </citation>
    <scope>NUCLEOTIDE SEQUENCE [LARGE SCALE GENOMIC DNA]</scope>
    <source>
        <strain evidence="1 2">JCM 6292</strain>
    </source>
</reference>
<name>W4P374_9BACE</name>
<accession>W4P374</accession>
<sequence>MILKPFADDSPIRIIVSRQAFIGKNELFERLRWVSKKDTVFEKSFEFAQRSGKMFFA</sequence>
<dbReference type="EMBL" id="BAIQ01000001">
    <property type="protein sequence ID" value="GAE14042.1"/>
    <property type="molecule type" value="Genomic_DNA"/>
</dbReference>
<proteinExistence type="predicted"/>
<dbReference type="AlphaFoldDB" id="W4P374"/>
<protein>
    <submittedName>
        <fullName evidence="1">Uncharacterized protein</fullName>
    </submittedName>
</protein>
<organism evidence="1 2">
    <name type="scientific">Bacteroides pyogenes JCM 6292</name>
    <dbReference type="NCBI Taxonomy" id="1235809"/>
    <lineage>
        <taxon>Bacteria</taxon>
        <taxon>Pseudomonadati</taxon>
        <taxon>Bacteroidota</taxon>
        <taxon>Bacteroidia</taxon>
        <taxon>Bacteroidales</taxon>
        <taxon>Bacteroidaceae</taxon>
        <taxon>Bacteroides</taxon>
    </lineage>
</organism>
<evidence type="ECO:0000313" key="2">
    <source>
        <dbReference type="Proteomes" id="UP000018861"/>
    </source>
</evidence>
<gene>
    <name evidence="1" type="ORF">JCM6292_119</name>
</gene>
<comment type="caution">
    <text evidence="1">The sequence shown here is derived from an EMBL/GenBank/DDBJ whole genome shotgun (WGS) entry which is preliminary data.</text>
</comment>
<evidence type="ECO:0000313" key="1">
    <source>
        <dbReference type="EMBL" id="GAE14042.1"/>
    </source>
</evidence>
<dbReference type="Proteomes" id="UP000018861">
    <property type="component" value="Unassembled WGS sequence"/>
</dbReference>